<dbReference type="RefSeq" id="XP_018759455.1">
    <property type="nucleotide sequence ID" value="XM_018901053.1"/>
</dbReference>
<reference evidence="2 3" key="1">
    <citation type="journal article" date="2010" name="Nature">
        <title>Comparative genomics reveals mobile pathogenicity chromosomes in Fusarium.</title>
        <authorList>
            <person name="Ma L.J."/>
            <person name="van der Does H.C."/>
            <person name="Borkovich K.A."/>
            <person name="Coleman J.J."/>
            <person name="Daboussi M.J."/>
            <person name="Di Pietro A."/>
            <person name="Dufresne M."/>
            <person name="Freitag M."/>
            <person name="Grabherr M."/>
            <person name="Henrissat B."/>
            <person name="Houterman P.M."/>
            <person name="Kang S."/>
            <person name="Shim W.B."/>
            <person name="Woloshuk C."/>
            <person name="Xie X."/>
            <person name="Xu J.R."/>
            <person name="Antoniw J."/>
            <person name="Baker S.E."/>
            <person name="Bluhm B.H."/>
            <person name="Breakspear A."/>
            <person name="Brown D.W."/>
            <person name="Butchko R.A."/>
            <person name="Chapman S."/>
            <person name="Coulson R."/>
            <person name="Coutinho P.M."/>
            <person name="Danchin E.G."/>
            <person name="Diener A."/>
            <person name="Gale L.R."/>
            <person name="Gardiner D.M."/>
            <person name="Goff S."/>
            <person name="Hammond-Kosack K.E."/>
            <person name="Hilburn K."/>
            <person name="Hua-Van A."/>
            <person name="Jonkers W."/>
            <person name="Kazan K."/>
            <person name="Kodira C.D."/>
            <person name="Koehrsen M."/>
            <person name="Kumar L."/>
            <person name="Lee Y.H."/>
            <person name="Li L."/>
            <person name="Manners J.M."/>
            <person name="Miranda-Saavedra D."/>
            <person name="Mukherjee M."/>
            <person name="Park G."/>
            <person name="Park J."/>
            <person name="Park S.Y."/>
            <person name="Proctor R.H."/>
            <person name="Regev A."/>
            <person name="Ruiz-Roldan M.C."/>
            <person name="Sain D."/>
            <person name="Sakthikumar S."/>
            <person name="Sykes S."/>
            <person name="Schwartz D.C."/>
            <person name="Turgeon B.G."/>
            <person name="Wapinski I."/>
            <person name="Yoder O."/>
            <person name="Young S."/>
            <person name="Zeng Q."/>
            <person name="Zhou S."/>
            <person name="Galagan J."/>
            <person name="Cuomo C.A."/>
            <person name="Kistler H.C."/>
            <person name="Rep M."/>
        </authorList>
    </citation>
    <scope>NUCLEOTIDE SEQUENCE [LARGE SCALE GENOMIC DNA]</scope>
    <source>
        <strain evidence="3">M3125 / FGSC 7600</strain>
    </source>
</reference>
<dbReference type="AlphaFoldDB" id="W7MZN1"/>
<dbReference type="HOGENOM" id="CLU_180192_0_0_1"/>
<organism evidence="2 3">
    <name type="scientific">Gibberella moniliformis (strain M3125 / FGSC 7600)</name>
    <name type="common">Maize ear and stalk rot fungus</name>
    <name type="synonym">Fusarium verticillioides</name>
    <dbReference type="NCBI Taxonomy" id="334819"/>
    <lineage>
        <taxon>Eukaryota</taxon>
        <taxon>Fungi</taxon>
        <taxon>Dikarya</taxon>
        <taxon>Ascomycota</taxon>
        <taxon>Pezizomycotina</taxon>
        <taxon>Sordariomycetes</taxon>
        <taxon>Hypocreomycetidae</taxon>
        <taxon>Hypocreales</taxon>
        <taxon>Nectriaceae</taxon>
        <taxon>Fusarium</taxon>
        <taxon>Fusarium fujikuroi species complex</taxon>
    </lineage>
</organism>
<evidence type="ECO:0000313" key="3">
    <source>
        <dbReference type="Proteomes" id="UP000009096"/>
    </source>
</evidence>
<feature type="compositionally biased region" description="Basic and acidic residues" evidence="1">
    <location>
        <begin position="79"/>
        <end position="99"/>
    </location>
</feature>
<evidence type="ECO:0000313" key="2">
    <source>
        <dbReference type="EMBL" id="EWG53264.1"/>
    </source>
</evidence>
<name>W7MZN1_GIBM7</name>
<sequence>MPTKTDIALELVRTRSDISFAEKEINDSKWAIIQVQAQKAAALAIIQGNYPHDRIAVAKQQYSEFLNKECDLQAQQSRTRRDLERLRDKETRLERELRA</sequence>
<accession>W7MZN1</accession>
<dbReference type="Proteomes" id="UP000009096">
    <property type="component" value="Chromosome 7"/>
</dbReference>
<gene>
    <name evidence="2" type="ORF">FVEG_11733</name>
</gene>
<protein>
    <submittedName>
        <fullName evidence="2">Uncharacterized protein</fullName>
    </submittedName>
</protein>
<feature type="region of interest" description="Disordered" evidence="1">
    <location>
        <begin position="76"/>
        <end position="99"/>
    </location>
</feature>
<dbReference type="EMBL" id="DS022258">
    <property type="protein sequence ID" value="EWG53264.1"/>
    <property type="molecule type" value="Genomic_DNA"/>
</dbReference>
<dbReference type="EMBL" id="CM000584">
    <property type="protein sequence ID" value="EWG53264.1"/>
    <property type="molecule type" value="Genomic_DNA"/>
</dbReference>
<evidence type="ECO:0000256" key="1">
    <source>
        <dbReference type="SAM" id="MobiDB-lite"/>
    </source>
</evidence>
<dbReference type="VEuPathDB" id="FungiDB:FVEG_11733"/>
<dbReference type="GeneID" id="30069223"/>
<proteinExistence type="predicted"/>
<dbReference type="KEGG" id="fvr:FVEG_11733"/>
<keyword evidence="3" id="KW-1185">Reference proteome</keyword>